<evidence type="ECO:0000313" key="2">
    <source>
        <dbReference type="EMBL" id="SDF43878.1"/>
    </source>
</evidence>
<dbReference type="SUPFAM" id="SSF46785">
    <property type="entry name" value="Winged helix' DNA-binding domain"/>
    <property type="match status" value="1"/>
</dbReference>
<dbReference type="InterPro" id="IPR036390">
    <property type="entry name" value="WH_DNA-bd_sf"/>
</dbReference>
<dbReference type="AlphaFoldDB" id="A0A1G7L312"/>
<organism evidence="2 3">
    <name type="scientific">Lentzea fradiae</name>
    <dbReference type="NCBI Taxonomy" id="200378"/>
    <lineage>
        <taxon>Bacteria</taxon>
        <taxon>Bacillati</taxon>
        <taxon>Actinomycetota</taxon>
        <taxon>Actinomycetes</taxon>
        <taxon>Pseudonocardiales</taxon>
        <taxon>Pseudonocardiaceae</taxon>
        <taxon>Lentzea</taxon>
    </lineage>
</organism>
<dbReference type="InterPro" id="IPR002577">
    <property type="entry name" value="HTH_HxlR"/>
</dbReference>
<accession>A0A1G7L312</accession>
<dbReference type="Proteomes" id="UP000199623">
    <property type="component" value="Unassembled WGS sequence"/>
</dbReference>
<feature type="domain" description="HTH hxlR-type" evidence="1">
    <location>
        <begin position="9"/>
        <end position="80"/>
    </location>
</feature>
<proteinExistence type="predicted"/>
<dbReference type="EMBL" id="FNCC01000001">
    <property type="protein sequence ID" value="SDF43878.1"/>
    <property type="molecule type" value="Genomic_DNA"/>
</dbReference>
<protein>
    <submittedName>
        <fullName evidence="2">Transcriptional regulator, HxlR family</fullName>
    </submittedName>
</protein>
<gene>
    <name evidence="2" type="ORF">SAMN05216553_101643</name>
</gene>
<evidence type="ECO:0000313" key="3">
    <source>
        <dbReference type="Proteomes" id="UP000199623"/>
    </source>
</evidence>
<dbReference type="STRING" id="200378.SAMN05216553_101643"/>
<evidence type="ECO:0000259" key="1">
    <source>
        <dbReference type="Pfam" id="PF01638"/>
    </source>
</evidence>
<dbReference type="InterPro" id="IPR036388">
    <property type="entry name" value="WH-like_DNA-bd_sf"/>
</dbReference>
<dbReference type="Pfam" id="PF01638">
    <property type="entry name" value="HxlR"/>
    <property type="match status" value="1"/>
</dbReference>
<keyword evidence="3" id="KW-1185">Reference proteome</keyword>
<name>A0A1G7L312_9PSEU</name>
<dbReference type="Gene3D" id="1.10.10.10">
    <property type="entry name" value="Winged helix-like DNA-binding domain superfamily/Winged helix DNA-binding domain"/>
    <property type="match status" value="1"/>
</dbReference>
<sequence>MVLVVGQARNRRREALLHGNVRPISAEILEETLAAMERMGWCGAAPFSVPRWRGEYGLMPLGRSLVEVVEHARAWARDHLVEWVTCPRNLEEPVRRLVVPRGRAGTSQGTALAQGCLFVAVELADQT</sequence>
<reference evidence="3" key="1">
    <citation type="submission" date="2016-10" db="EMBL/GenBank/DDBJ databases">
        <authorList>
            <person name="Varghese N."/>
            <person name="Submissions S."/>
        </authorList>
    </citation>
    <scope>NUCLEOTIDE SEQUENCE [LARGE SCALE GENOMIC DNA]</scope>
    <source>
        <strain evidence="3">CGMCC 4.3506</strain>
    </source>
</reference>